<feature type="compositionally biased region" description="Basic residues" evidence="7">
    <location>
        <begin position="1625"/>
        <end position="1636"/>
    </location>
</feature>
<comment type="subcellular location">
    <subcellularLocation>
        <location evidence="1">Nucleus</location>
    </subcellularLocation>
</comment>
<feature type="compositionally biased region" description="Basic and acidic residues" evidence="7">
    <location>
        <begin position="2258"/>
        <end position="2268"/>
    </location>
</feature>
<dbReference type="GO" id="GO:0008270">
    <property type="term" value="F:zinc ion binding"/>
    <property type="evidence" value="ECO:0007669"/>
    <property type="project" value="UniProtKB-KW"/>
</dbReference>
<feature type="region of interest" description="Disordered" evidence="7">
    <location>
        <begin position="1795"/>
        <end position="1832"/>
    </location>
</feature>
<keyword evidence="4" id="KW-0863">Zinc-finger</keyword>
<feature type="compositionally biased region" description="Low complexity" evidence="7">
    <location>
        <begin position="1615"/>
        <end position="1624"/>
    </location>
</feature>
<feature type="compositionally biased region" description="Polar residues" evidence="7">
    <location>
        <begin position="902"/>
        <end position="911"/>
    </location>
</feature>
<reference evidence="9 10" key="1">
    <citation type="journal article" date="2007" name="Nature">
        <title>Evolution of genes and genomes on the Drosophila phylogeny.</title>
        <authorList>
            <consortium name="Drosophila 12 Genomes Consortium"/>
            <person name="Clark A.G."/>
            <person name="Eisen M.B."/>
            <person name="Smith D.R."/>
            <person name="Bergman C.M."/>
            <person name="Oliver B."/>
            <person name="Markow T.A."/>
            <person name="Kaufman T.C."/>
            <person name="Kellis M."/>
            <person name="Gelbart W."/>
            <person name="Iyer V.N."/>
            <person name="Pollard D.A."/>
            <person name="Sackton T.B."/>
            <person name="Larracuente A.M."/>
            <person name="Singh N.D."/>
            <person name="Abad J.P."/>
            <person name="Abt D.N."/>
            <person name="Adryan B."/>
            <person name="Aguade M."/>
            <person name="Akashi H."/>
            <person name="Anderson W.W."/>
            <person name="Aquadro C.F."/>
            <person name="Ardell D.H."/>
            <person name="Arguello R."/>
            <person name="Artieri C.G."/>
            <person name="Barbash D.A."/>
            <person name="Barker D."/>
            <person name="Barsanti P."/>
            <person name="Batterham P."/>
            <person name="Batzoglou S."/>
            <person name="Begun D."/>
            <person name="Bhutkar A."/>
            <person name="Blanco E."/>
            <person name="Bosak S.A."/>
            <person name="Bradley R.K."/>
            <person name="Brand A.D."/>
            <person name="Brent M.R."/>
            <person name="Brooks A.N."/>
            <person name="Brown R.H."/>
            <person name="Butlin R.K."/>
            <person name="Caggese C."/>
            <person name="Calvi B.R."/>
            <person name="Bernardo de Carvalho A."/>
            <person name="Caspi A."/>
            <person name="Castrezana S."/>
            <person name="Celniker S.E."/>
            <person name="Chang J.L."/>
            <person name="Chapple C."/>
            <person name="Chatterji S."/>
            <person name="Chinwalla A."/>
            <person name="Civetta A."/>
            <person name="Clifton S.W."/>
            <person name="Comeron J.M."/>
            <person name="Costello J.C."/>
            <person name="Coyne J.A."/>
            <person name="Daub J."/>
            <person name="David R.G."/>
            <person name="Delcher A.L."/>
            <person name="Delehaunty K."/>
            <person name="Do C.B."/>
            <person name="Ebling H."/>
            <person name="Edwards K."/>
            <person name="Eickbush T."/>
            <person name="Evans J.D."/>
            <person name="Filipski A."/>
            <person name="Findeiss S."/>
            <person name="Freyhult E."/>
            <person name="Fulton L."/>
            <person name="Fulton R."/>
            <person name="Garcia A.C."/>
            <person name="Gardiner A."/>
            <person name="Garfield D.A."/>
            <person name="Garvin B.E."/>
            <person name="Gibson G."/>
            <person name="Gilbert D."/>
            <person name="Gnerre S."/>
            <person name="Godfrey J."/>
            <person name="Good R."/>
            <person name="Gotea V."/>
            <person name="Gravely B."/>
            <person name="Greenberg A.J."/>
            <person name="Griffiths-Jones S."/>
            <person name="Gross S."/>
            <person name="Guigo R."/>
            <person name="Gustafson E.A."/>
            <person name="Haerty W."/>
            <person name="Hahn M.W."/>
            <person name="Halligan D.L."/>
            <person name="Halpern A.L."/>
            <person name="Halter G.M."/>
            <person name="Han M.V."/>
            <person name="Heger A."/>
            <person name="Hillier L."/>
            <person name="Hinrichs A.S."/>
            <person name="Holmes I."/>
            <person name="Hoskins R.A."/>
            <person name="Hubisz M.J."/>
            <person name="Hultmark D."/>
            <person name="Huntley M.A."/>
            <person name="Jaffe D.B."/>
            <person name="Jagadeeshan S."/>
            <person name="Jeck W.R."/>
            <person name="Johnson J."/>
            <person name="Jones C.D."/>
            <person name="Jordan W.C."/>
            <person name="Karpen G.H."/>
            <person name="Kataoka E."/>
            <person name="Keightley P.D."/>
            <person name="Kheradpour P."/>
            <person name="Kirkness E.F."/>
            <person name="Koerich L.B."/>
            <person name="Kristiansen K."/>
            <person name="Kudrna D."/>
            <person name="Kulathinal R.J."/>
            <person name="Kumar S."/>
            <person name="Kwok R."/>
            <person name="Lander E."/>
            <person name="Langley C.H."/>
            <person name="Lapoint R."/>
            <person name="Lazzaro B.P."/>
            <person name="Lee S.J."/>
            <person name="Levesque L."/>
            <person name="Li R."/>
            <person name="Lin C.F."/>
            <person name="Lin M.F."/>
            <person name="Lindblad-Toh K."/>
            <person name="Llopart A."/>
            <person name="Long M."/>
            <person name="Low L."/>
            <person name="Lozovsky E."/>
            <person name="Lu J."/>
            <person name="Luo M."/>
            <person name="Machado C.A."/>
            <person name="Makalowski W."/>
            <person name="Marzo M."/>
            <person name="Matsuda M."/>
            <person name="Matzkin L."/>
            <person name="McAllister B."/>
            <person name="McBride C.S."/>
            <person name="McKernan B."/>
            <person name="McKernan K."/>
            <person name="Mendez-Lago M."/>
            <person name="Minx P."/>
            <person name="Mollenhauer M.U."/>
            <person name="Montooth K."/>
            <person name="Mount S.M."/>
            <person name="Mu X."/>
            <person name="Myers E."/>
            <person name="Negre B."/>
            <person name="Newfeld S."/>
            <person name="Nielsen R."/>
            <person name="Noor M.A."/>
            <person name="O'Grady P."/>
            <person name="Pachter L."/>
            <person name="Papaceit M."/>
            <person name="Parisi M.J."/>
            <person name="Parisi M."/>
            <person name="Parts L."/>
            <person name="Pedersen J.S."/>
            <person name="Pesole G."/>
            <person name="Phillippy A.M."/>
            <person name="Ponting C.P."/>
            <person name="Pop M."/>
            <person name="Porcelli D."/>
            <person name="Powell J.R."/>
            <person name="Prohaska S."/>
            <person name="Pruitt K."/>
            <person name="Puig M."/>
            <person name="Quesneville H."/>
            <person name="Ram K.R."/>
            <person name="Rand D."/>
            <person name="Rasmussen M.D."/>
            <person name="Reed L.K."/>
            <person name="Reenan R."/>
            <person name="Reily A."/>
            <person name="Remington K.A."/>
            <person name="Rieger T.T."/>
            <person name="Ritchie M.G."/>
            <person name="Robin C."/>
            <person name="Rogers Y.H."/>
            <person name="Rohde C."/>
            <person name="Rozas J."/>
            <person name="Rubenfield M.J."/>
            <person name="Ruiz A."/>
            <person name="Russo S."/>
            <person name="Salzberg S.L."/>
            <person name="Sanchez-Gracia A."/>
            <person name="Saranga D.J."/>
            <person name="Sato H."/>
            <person name="Schaeffer S.W."/>
            <person name="Schatz M.C."/>
            <person name="Schlenke T."/>
            <person name="Schwartz R."/>
            <person name="Segarra C."/>
            <person name="Singh R.S."/>
            <person name="Sirot L."/>
            <person name="Sirota M."/>
            <person name="Sisneros N.B."/>
            <person name="Smith C.D."/>
            <person name="Smith T.F."/>
            <person name="Spieth J."/>
            <person name="Stage D.E."/>
            <person name="Stark A."/>
            <person name="Stephan W."/>
            <person name="Strausberg R.L."/>
            <person name="Strempel S."/>
            <person name="Sturgill D."/>
            <person name="Sutton G."/>
            <person name="Sutton G.G."/>
            <person name="Tao W."/>
            <person name="Teichmann S."/>
            <person name="Tobari Y.N."/>
            <person name="Tomimura Y."/>
            <person name="Tsolas J.M."/>
            <person name="Valente V.L."/>
            <person name="Venter E."/>
            <person name="Venter J.C."/>
            <person name="Vicario S."/>
            <person name="Vieira F.G."/>
            <person name="Vilella A.J."/>
            <person name="Villasante A."/>
            <person name="Walenz B."/>
            <person name="Wang J."/>
            <person name="Wasserman M."/>
            <person name="Watts T."/>
            <person name="Wilson D."/>
            <person name="Wilson R.K."/>
            <person name="Wing R.A."/>
            <person name="Wolfner M.F."/>
            <person name="Wong A."/>
            <person name="Wong G.K."/>
            <person name="Wu C.I."/>
            <person name="Wu G."/>
            <person name="Yamamoto D."/>
            <person name="Yang H.P."/>
            <person name="Yang S.P."/>
            <person name="Yorke J.A."/>
            <person name="Yoshida K."/>
            <person name="Zdobnov E."/>
            <person name="Zhang P."/>
            <person name="Zhang Y."/>
            <person name="Zimin A.V."/>
            <person name="Baldwin J."/>
            <person name="Abdouelleil A."/>
            <person name="Abdulkadir J."/>
            <person name="Abebe A."/>
            <person name="Abera B."/>
            <person name="Abreu J."/>
            <person name="Acer S.C."/>
            <person name="Aftuck L."/>
            <person name="Alexander A."/>
            <person name="An P."/>
            <person name="Anderson E."/>
            <person name="Anderson S."/>
            <person name="Arachi H."/>
            <person name="Azer M."/>
            <person name="Bachantsang P."/>
            <person name="Barry A."/>
            <person name="Bayul T."/>
            <person name="Berlin A."/>
            <person name="Bessette D."/>
            <person name="Bloom T."/>
            <person name="Blye J."/>
            <person name="Boguslavskiy L."/>
            <person name="Bonnet C."/>
            <person name="Boukhgalter B."/>
            <person name="Bourzgui I."/>
            <person name="Brown A."/>
            <person name="Cahill P."/>
            <person name="Channer S."/>
            <person name="Cheshatsang Y."/>
            <person name="Chuda L."/>
            <person name="Citroen M."/>
            <person name="Collymore A."/>
            <person name="Cooke P."/>
            <person name="Costello M."/>
            <person name="D'Aco K."/>
            <person name="Daza R."/>
            <person name="De Haan G."/>
            <person name="DeGray S."/>
            <person name="DeMaso C."/>
            <person name="Dhargay N."/>
            <person name="Dooley K."/>
            <person name="Dooley E."/>
            <person name="Doricent M."/>
            <person name="Dorje P."/>
            <person name="Dorjee K."/>
            <person name="Dupes A."/>
            <person name="Elong R."/>
            <person name="Falk J."/>
            <person name="Farina A."/>
            <person name="Faro S."/>
            <person name="Ferguson D."/>
            <person name="Fisher S."/>
            <person name="Foley C.D."/>
            <person name="Franke A."/>
            <person name="Friedrich D."/>
            <person name="Gadbois L."/>
            <person name="Gearin G."/>
            <person name="Gearin C.R."/>
            <person name="Giannoukos G."/>
            <person name="Goode T."/>
            <person name="Graham J."/>
            <person name="Grandbois E."/>
            <person name="Grewal S."/>
            <person name="Gyaltsen K."/>
            <person name="Hafez N."/>
            <person name="Hagos B."/>
            <person name="Hall J."/>
            <person name="Henson C."/>
            <person name="Hollinger A."/>
            <person name="Honan T."/>
            <person name="Huard M.D."/>
            <person name="Hughes L."/>
            <person name="Hurhula B."/>
            <person name="Husby M.E."/>
            <person name="Kamat A."/>
            <person name="Kanga B."/>
            <person name="Kashin S."/>
            <person name="Khazanovich D."/>
            <person name="Kisner P."/>
            <person name="Lance K."/>
            <person name="Lara M."/>
            <person name="Lee W."/>
            <person name="Lennon N."/>
            <person name="Letendre F."/>
            <person name="LeVine R."/>
            <person name="Lipovsky A."/>
            <person name="Liu X."/>
            <person name="Liu J."/>
            <person name="Liu S."/>
            <person name="Lokyitsang T."/>
            <person name="Lokyitsang Y."/>
            <person name="Lubonja R."/>
            <person name="Lui A."/>
            <person name="MacDonald P."/>
            <person name="Magnisalis V."/>
            <person name="Maru K."/>
            <person name="Matthews C."/>
            <person name="McCusker W."/>
            <person name="McDonough S."/>
            <person name="Mehta T."/>
            <person name="Meldrim J."/>
            <person name="Meneus L."/>
            <person name="Mihai O."/>
            <person name="Mihalev A."/>
            <person name="Mihova T."/>
            <person name="Mittelman R."/>
            <person name="Mlenga V."/>
            <person name="Montmayeur A."/>
            <person name="Mulrain L."/>
            <person name="Navidi A."/>
            <person name="Naylor J."/>
            <person name="Negash T."/>
            <person name="Nguyen T."/>
            <person name="Nguyen N."/>
            <person name="Nicol R."/>
            <person name="Norbu C."/>
            <person name="Norbu N."/>
            <person name="Novod N."/>
            <person name="O'Neill B."/>
            <person name="Osman S."/>
            <person name="Markiewicz E."/>
            <person name="Oyono O.L."/>
            <person name="Patti C."/>
            <person name="Phunkhang P."/>
            <person name="Pierre F."/>
            <person name="Priest M."/>
            <person name="Raghuraman S."/>
            <person name="Rege F."/>
            <person name="Reyes R."/>
            <person name="Rise C."/>
            <person name="Rogov P."/>
            <person name="Ross K."/>
            <person name="Ryan E."/>
            <person name="Settipalli S."/>
            <person name="Shea T."/>
            <person name="Sherpa N."/>
            <person name="Shi L."/>
            <person name="Shih D."/>
            <person name="Sparrow T."/>
            <person name="Spaulding J."/>
            <person name="Stalker J."/>
            <person name="Stange-Thomann N."/>
            <person name="Stavropoulos S."/>
            <person name="Stone C."/>
            <person name="Strader C."/>
            <person name="Tesfaye S."/>
            <person name="Thomson T."/>
            <person name="Thoulutsang Y."/>
            <person name="Thoulutsang D."/>
            <person name="Topham K."/>
            <person name="Topping I."/>
            <person name="Tsamla T."/>
            <person name="Vassiliev H."/>
            <person name="Vo A."/>
            <person name="Wangchuk T."/>
            <person name="Wangdi T."/>
            <person name="Weiand M."/>
            <person name="Wilkinson J."/>
            <person name="Wilson A."/>
            <person name="Yadav S."/>
            <person name="Young G."/>
            <person name="Yu Q."/>
            <person name="Zembek L."/>
            <person name="Zhong D."/>
            <person name="Zimmer A."/>
            <person name="Zwirko Z."/>
            <person name="Jaffe D.B."/>
            <person name="Alvarez P."/>
            <person name="Brockman W."/>
            <person name="Butler J."/>
            <person name="Chin C."/>
            <person name="Gnerre S."/>
            <person name="Grabherr M."/>
            <person name="Kleber M."/>
            <person name="Mauceli E."/>
            <person name="MacCallum I."/>
        </authorList>
    </citation>
    <scope>NUCLEOTIDE SEQUENCE [LARGE SCALE GENOMIC DNA]</scope>
    <source>
        <strain evidence="9 10">TSC#14021-0224.01</strain>
    </source>
</reference>
<keyword evidence="10" id="KW-1185">Reference proteome</keyword>
<dbReference type="Gene3D" id="3.30.160.60">
    <property type="entry name" value="Classic Zinc Finger"/>
    <property type="match status" value="1"/>
</dbReference>
<feature type="region of interest" description="Disordered" evidence="7">
    <location>
        <begin position="104"/>
        <end position="180"/>
    </location>
</feature>
<evidence type="ECO:0000256" key="2">
    <source>
        <dbReference type="ARBA" id="ARBA00022723"/>
    </source>
</evidence>
<feature type="region of interest" description="Disordered" evidence="7">
    <location>
        <begin position="669"/>
        <end position="702"/>
    </location>
</feature>
<feature type="compositionally biased region" description="Acidic residues" evidence="7">
    <location>
        <begin position="849"/>
        <end position="861"/>
    </location>
</feature>
<feature type="region of interest" description="Disordered" evidence="7">
    <location>
        <begin position="1369"/>
        <end position="1403"/>
    </location>
</feature>
<evidence type="ECO:0000256" key="7">
    <source>
        <dbReference type="SAM" id="MobiDB-lite"/>
    </source>
</evidence>
<evidence type="ECO:0000313" key="10">
    <source>
        <dbReference type="Proteomes" id="UP000008711"/>
    </source>
</evidence>
<dbReference type="HOGENOM" id="CLU_000334_0_0_1"/>
<dbReference type="PANTHER" id="PTHR24406">
    <property type="entry name" value="TRANSCRIPTIONAL REPRESSOR CTCFL-RELATED"/>
    <property type="match status" value="1"/>
</dbReference>
<feature type="region of interest" description="Disordered" evidence="7">
    <location>
        <begin position="2243"/>
        <end position="2282"/>
    </location>
</feature>
<organism evidence="9 10">
    <name type="scientific">Drosophila erecta</name>
    <name type="common">Fruit fly</name>
    <dbReference type="NCBI Taxonomy" id="7220"/>
    <lineage>
        <taxon>Eukaryota</taxon>
        <taxon>Metazoa</taxon>
        <taxon>Ecdysozoa</taxon>
        <taxon>Arthropoda</taxon>
        <taxon>Hexapoda</taxon>
        <taxon>Insecta</taxon>
        <taxon>Pterygota</taxon>
        <taxon>Neoptera</taxon>
        <taxon>Endopterygota</taxon>
        <taxon>Diptera</taxon>
        <taxon>Brachycera</taxon>
        <taxon>Muscomorpha</taxon>
        <taxon>Ephydroidea</taxon>
        <taxon>Drosophilidae</taxon>
        <taxon>Drosophila</taxon>
        <taxon>Sophophora</taxon>
    </lineage>
</organism>
<feature type="domain" description="C2H2-type" evidence="8">
    <location>
        <begin position="3047"/>
        <end position="3068"/>
    </location>
</feature>
<feature type="region of interest" description="Disordered" evidence="7">
    <location>
        <begin position="271"/>
        <end position="369"/>
    </location>
</feature>
<feature type="compositionally biased region" description="Basic and acidic residues" evidence="7">
    <location>
        <begin position="828"/>
        <end position="843"/>
    </location>
</feature>
<feature type="compositionally biased region" description="Low complexity" evidence="7">
    <location>
        <begin position="547"/>
        <end position="593"/>
    </location>
</feature>
<dbReference type="GO" id="GO:0005634">
    <property type="term" value="C:nucleus"/>
    <property type="evidence" value="ECO:0007669"/>
    <property type="project" value="UniProtKB-SubCell"/>
</dbReference>
<feature type="region of interest" description="Disordered" evidence="7">
    <location>
        <begin position="393"/>
        <end position="450"/>
    </location>
</feature>
<dbReference type="KEGG" id="der:6551536"/>
<feature type="compositionally biased region" description="Polar residues" evidence="7">
    <location>
        <begin position="411"/>
        <end position="420"/>
    </location>
</feature>
<feature type="region of interest" description="Disordered" evidence="7">
    <location>
        <begin position="1871"/>
        <end position="1938"/>
    </location>
</feature>
<evidence type="ECO:0000256" key="5">
    <source>
        <dbReference type="ARBA" id="ARBA00022833"/>
    </source>
</evidence>
<dbReference type="EMBL" id="CH954180">
    <property type="protein sequence ID" value="EDV47406.1"/>
    <property type="molecule type" value="Genomic_DNA"/>
</dbReference>
<keyword evidence="3" id="KW-0677">Repeat</keyword>
<accession>B3NXV5</accession>
<feature type="compositionally biased region" description="Polar residues" evidence="7">
    <location>
        <begin position="1820"/>
        <end position="1830"/>
    </location>
</feature>
<feature type="compositionally biased region" description="Polar residues" evidence="7">
    <location>
        <begin position="734"/>
        <end position="756"/>
    </location>
</feature>
<feature type="compositionally biased region" description="Basic and acidic residues" evidence="7">
    <location>
        <begin position="776"/>
        <end position="800"/>
    </location>
</feature>
<evidence type="ECO:0000256" key="4">
    <source>
        <dbReference type="ARBA" id="ARBA00022771"/>
    </source>
</evidence>
<proteinExistence type="predicted"/>
<gene>
    <name evidence="9" type="primary">Dere\GG19609</name>
    <name evidence="9" type="synonym">dere_GLEANR_4339</name>
    <name evidence="9" type="synonym">GG19609</name>
    <name evidence="9" type="ORF">Dere_GG19609</name>
</gene>
<dbReference type="InterPro" id="IPR050888">
    <property type="entry name" value="ZnF_C2H2-type_TF"/>
</dbReference>
<evidence type="ECO:0000256" key="6">
    <source>
        <dbReference type="ARBA" id="ARBA00023242"/>
    </source>
</evidence>
<feature type="compositionally biased region" description="Basic residues" evidence="7">
    <location>
        <begin position="1383"/>
        <end position="1394"/>
    </location>
</feature>
<dbReference type="OrthoDB" id="4737882at2759"/>
<feature type="compositionally biased region" description="Pro residues" evidence="7">
    <location>
        <begin position="427"/>
        <end position="442"/>
    </location>
</feature>
<evidence type="ECO:0000256" key="1">
    <source>
        <dbReference type="ARBA" id="ARBA00004123"/>
    </source>
</evidence>
<feature type="compositionally biased region" description="Acidic residues" evidence="7">
    <location>
        <begin position="1804"/>
        <end position="1819"/>
    </location>
</feature>
<keyword evidence="2" id="KW-0479">Metal-binding</keyword>
<dbReference type="GO" id="GO:0141006">
    <property type="term" value="P:transposable element silencing by piRNA-mediated heterochromatin formation"/>
    <property type="evidence" value="ECO:0007669"/>
    <property type="project" value="EnsemblMetazoa"/>
</dbReference>
<feature type="compositionally biased region" description="Low complexity" evidence="7">
    <location>
        <begin position="1141"/>
        <end position="1152"/>
    </location>
</feature>
<feature type="compositionally biased region" description="Basic and acidic residues" evidence="7">
    <location>
        <begin position="1369"/>
        <end position="1382"/>
    </location>
</feature>
<feature type="compositionally biased region" description="Polar residues" evidence="7">
    <location>
        <begin position="287"/>
        <end position="309"/>
    </location>
</feature>
<dbReference type="Proteomes" id="UP000008711">
    <property type="component" value="Unassembled WGS sequence"/>
</dbReference>
<feature type="compositionally biased region" description="Basic and acidic residues" evidence="7">
    <location>
        <begin position="1177"/>
        <end position="1210"/>
    </location>
</feature>
<feature type="compositionally biased region" description="Polar residues" evidence="7">
    <location>
        <begin position="1913"/>
        <end position="1922"/>
    </location>
</feature>
<evidence type="ECO:0000259" key="8">
    <source>
        <dbReference type="PROSITE" id="PS00028"/>
    </source>
</evidence>
<feature type="compositionally biased region" description="Basic and acidic residues" evidence="7">
    <location>
        <begin position="2861"/>
        <end position="2881"/>
    </location>
</feature>
<dbReference type="eggNOG" id="KOG1721">
    <property type="taxonomic scope" value="Eukaryota"/>
</dbReference>
<evidence type="ECO:0000313" key="9">
    <source>
        <dbReference type="EMBL" id="EDV47406.1"/>
    </source>
</evidence>
<feature type="domain" description="C2H2-type" evidence="8">
    <location>
        <begin position="2587"/>
        <end position="2610"/>
    </location>
</feature>
<feature type="compositionally biased region" description="Basic and acidic residues" evidence="7">
    <location>
        <begin position="669"/>
        <end position="692"/>
    </location>
</feature>
<evidence type="ECO:0000256" key="3">
    <source>
        <dbReference type="ARBA" id="ARBA00022737"/>
    </source>
</evidence>
<keyword evidence="6" id="KW-0539">Nucleus</keyword>
<feature type="region of interest" description="Disordered" evidence="7">
    <location>
        <begin position="2861"/>
        <end position="2885"/>
    </location>
</feature>
<keyword evidence="5" id="KW-0862">Zinc</keyword>
<feature type="compositionally biased region" description="Low complexity" evidence="7">
    <location>
        <begin position="1284"/>
        <end position="1303"/>
    </location>
</feature>
<feature type="region of interest" description="Disordered" evidence="7">
    <location>
        <begin position="734"/>
        <end position="983"/>
    </location>
</feature>
<protein>
    <recommendedName>
        <fullName evidence="8">C2H2-type domain-containing protein</fullName>
    </recommendedName>
</protein>
<feature type="compositionally biased region" description="Low complexity" evidence="7">
    <location>
        <begin position="2269"/>
        <end position="2282"/>
    </location>
</feature>
<feature type="compositionally biased region" description="Low complexity" evidence="7">
    <location>
        <begin position="161"/>
        <end position="174"/>
    </location>
</feature>
<feature type="region of interest" description="Disordered" evidence="7">
    <location>
        <begin position="491"/>
        <end position="628"/>
    </location>
</feature>
<dbReference type="SMART" id="SM00355">
    <property type="entry name" value="ZnF_C2H2"/>
    <property type="match status" value="22"/>
</dbReference>
<dbReference type="PhylomeDB" id="B3NXV5"/>
<feature type="compositionally biased region" description="Basic and acidic residues" evidence="7">
    <location>
        <begin position="316"/>
        <end position="325"/>
    </location>
</feature>
<feature type="region of interest" description="Disordered" evidence="7">
    <location>
        <begin position="1274"/>
        <end position="1303"/>
    </location>
</feature>
<dbReference type="OMA" id="NEYYQCD"/>
<feature type="compositionally biased region" description="Basic and acidic residues" evidence="7">
    <location>
        <begin position="491"/>
        <end position="507"/>
    </location>
</feature>
<feature type="compositionally biased region" description="Polar residues" evidence="7">
    <location>
        <begin position="2247"/>
        <end position="2257"/>
    </location>
</feature>
<sequence>MDESEDDVVEVGYDNTMEKKVRAKLLEIRKFVPFIQRVRMEFQKTLSKVQSQRLYALIGLLERENVSMNSLNKIEGIIEKLKTRFKPSIELDTGEIIDITDNTEYDSSASTSSGSITQPPAQGAKSLDKGGLLNGSPRPSAAFTKLKDLQPARSLNGSPNPASAAAKAKPAIPKQQELDRGTKASCSIYTIETSPMSATSKASWSLNTPKTLNAKPSDTVQRTSLQAVVPDTKAISIPEPTSSAAFKKLQQHSSPPGSRGVLAAMQKALMEEKKQRASAQKAVNDANAATQPEVNFSRRSYTTSPQFTRRSPAKPAKADSPDCGRRSTSLVHPAPLREVPPIQSKEDVPTSLSVQDLRVSASASTPRSANMLEEARKKLAALGDGLGTGLSMPPLASNINDPRGRKAANLPKTNINNDSDISFAVLAPPPMRTPSPVPPPPSMKSSTWAPYSNAPLENGFIVQRASQRNSESPGDSRAFLDALAQDPGLEHRSFYGIDSREPRDPRIWNRNPSQQQQQLTPPTHVPSYSSDPRRATSIYSGYEESANRGQSNSNNNSNLNVNANGNSGKSNWSGNQNGNGPNPRPFPNNQNGNEYAGGFNGSHSFRGRYRGGHNNRGFGNPGSRFERPKEVARTYGEHRKAKARAEAEAKAKAATELRQLEAEVMRQMEAEGKRRQLAAEKKQKPDETEAEKSTTPVTNLPELDTSYRNVTLGPLSKKLDFRIPKKTLPAAATITSTSPVNGSGDNLGCSSNSPASKSCDAKQDKDTNKNKAKHLDKKDKDKEKVDKGKEKSENTLDKSEKHHKSQDKKANNKEQNKSDKKEKKRLNREHEKKTMVEKPREFVESNSVDSEESSENTDNVENEPPLSETNSSPDPELAPSTPDSQQAQEELDILAKIRKASGTGTKTSISPSAKAAPKRWLDDEEEDTLRNPTKKHCETWEAKPANGKSEDDIEKRKATKKVTKEGDVKKQGTEEYEGTEEPPKISKIKIVLGPNAHTLVVHPDDGIKKRKLEIFDNKTFDDDHDDEEVPGLPPQFLQRIMLRRNSLAPTYSKPLVDKDKISSSFTYEDLPDQKRGSQSSRNLANMFEKTSDNCSVSTHNIITGKRRTRGCEASFNETQLSRSIFGLGQINRSRAKASGGKATRAKTPAPAKDSMRANVNSVAPIPPPNRKRKRQAIHKESPDAQVEPKKARLEAEEIKKVSDTPDERPAENNVEVTQMKEDEKPSEPLAVSETVPTPKPLTKPRKKRNELDKLNDDIAQMYYGEEVLRATGRRACTRRSRTPSQVRSSSQHSRTSSVSRADSISTVSDVSSVFIRNTARRGKSFRSSESGINRATFKATIDAKKTKLCRVRIQRCAALMEMLRNQEMEEQKRKKEEREQAKKLGKKAKSKKSKKSDIPNINPEWHSDSMATIKCVVCSKWVRRSPHCHYMMCHKEHYAARLPPDVLEDLRAGRGNRPDYWISQRGVYTLHFTCPFCQKPLLLCHKGLVDHLSAHMGESRHHCSKCNMPQNRLSRLLTHTASCGPGAKPLHRNNGCLPMSVHVCHICQFLQYNKENMDRHLMVQHGLTEEELQSIEREKLVLCNTTDVPSAESKMGGSASVQGIQDNRVEPCASAAPSRAQRASKPIKKSKQKKKVNMRFKKMVKKSVRLVKREREEQDEQEAEVPVQEDEGSVIKMEDDVRVPALPPPPPEREPVLVVNECLMNSEMDPNSEEVLEQSVQNRSIMVDEKPVGLLTGCTELAEPTVSDPEPAVPSAQEEDGDVDVETVEASTQPHTAQTTISVVEEVSLAELDGDILDGIGSDGSDDEVEDDLEQEDTNNENIDGASNDTYAEDDALTDEWVDLETAKRNSKATKSIFRVFNRFRLRLNKGPKSSKAVPSNASQCSDGSDDDVPDPSELMPTMQPLEPEPGDSASTTSTGAKSLSKRVENVAFRKSSSDEDKNRQASYYCVQPGCTFLFSDELEGLENHFALEHPLVRWSGKCSICHQTLTATGTNLKISEELRHMRDVHMRDTPPPQPSAAEVPAVIDIQSESQPESEPDPVPVLPKLRVRRFTGDRLVVDPQAEKSQTAEMVSVDDDNQRNGMLRDLLAADPRPPNQQLDFNAAGLGEFLCAKPDTPSTETAEQQPIIVGYPSGLGLKISQVFSRTQISADAVLSPVVNDPLPEESSAPAAVEDNRNRFRCMANNCNFTAHKVMFVREHMKFHSFSFSSTGHLSCAYCSHVAVDVEDYLRHGVIIHDLAPRSDLESSTGPPSVSQKIRDMLNRRDSASSGRVSSTSTATTSTAQLAVNSNGSAAGTTTPASLSDVILGLFKPTGYTDDKLYACPQRGCIVRLTDQQFVNHLRYHIRSTHQGSELVRCKFCPQTMHPPALRTHLQEYHARHSIFCGICLATSVNKRIMVYHMRTVHHKAYGRANRLLHFVPLPVKPDAGECFVAVVEQPFGKLQMQNFQRKLFEEMDRRCSGTKTDFRSTEVHLLPPQSIYQQPMRCAECPFSSTFRTNMQVHLHEHKEKTMLEAYKTENLIAAPGTPTSVLIAPAEAVVATQRPVIDFDEPSETAPPQPEPVVPGIHKHVKPPLSYVPSDVRYRCGFLRCGLLCSSESTMRQHMMANHKYSQVVSCPHCKNSQGQVNVDKYVDHLSMHKRYIFQCGTCSRHNSRRVIERHIQERHSNKNVDLVVHRHSDTNKTTDARWLKAPKLARQALMEYTCNLCLQYFPTTVQIMAHAASVHERNYQYHCPYCAFGGNCATVLIEHILREHPERDVQPVQIYQRIVCKNKQTLGFYCTICHETASSYQKIAAHCDEKHKSRNQVQCPHCDFGHTLERQVALHIHEKHPDKIGLAFVQFKRVLNEIPDNISWEMGRPIEIEPEKEKEQNNEQRRDSGGRQLQEPLVVTEVVDLLDSDDETDEPGENEEPKIMEFACTHCGETNTNLPELRTQHWTRHHPDQPFYFRVQPLLLCCECKSFKGNAKALREHLLRGHSIRNIVAADIRRPSECAYCDYCYTNWQDLAQHISQKGHLPNDLKHVTNAEINALMLLSASGVVNEYYQCGLCSVVMPTKATIGQHGQVEHNKPGERFCFRQLLSPVIYHCSYCMFTSTDELTTLRHMVDHYSRFLVCHFCTRSQPGGFDEYIQHCYTYHRDDVKCFREVHTFDDLKKFLMQVHYQFQNGLIITKSSLRYTRYNTDNMMRKLDDELMAKAQRPPIPRLHIRLKSTGVQMQSHPEARVQEPMLVRIATRRKTLNPGELLRLSRQDNDVQPQSLATVVKNDAPSTSSVTASFATAGTLISLLKRRNSLVVRPATSNLDQH</sequence>
<dbReference type="InterPro" id="IPR013087">
    <property type="entry name" value="Znf_C2H2_type"/>
</dbReference>
<dbReference type="PROSITE" id="PS00028">
    <property type="entry name" value="ZINC_FINGER_C2H2_1"/>
    <property type="match status" value="3"/>
</dbReference>
<feature type="compositionally biased region" description="Basic and acidic residues" evidence="7">
    <location>
        <begin position="948"/>
        <end position="973"/>
    </location>
</feature>
<feature type="compositionally biased region" description="Basic and acidic residues" evidence="7">
    <location>
        <begin position="807"/>
        <end position="821"/>
    </location>
</feature>
<name>B3NXV5_DROER</name>
<feature type="compositionally biased region" description="Basic and acidic residues" evidence="7">
    <location>
        <begin position="759"/>
        <end position="769"/>
    </location>
</feature>
<reference evidence="9 10" key="2">
    <citation type="journal article" date="2008" name="Bioinformatics">
        <title>Assembly reconciliation.</title>
        <authorList>
            <person name="Zimin A.V."/>
            <person name="Smith D.R."/>
            <person name="Sutton G."/>
            <person name="Yorke J.A."/>
        </authorList>
    </citation>
    <scope>NUCLEOTIDE SEQUENCE [LARGE SCALE GENOMIC DNA]</scope>
    <source>
        <strain evidence="9 10">TSC#14021-0224.01</strain>
    </source>
</reference>
<feature type="region of interest" description="Disordered" evidence="7">
    <location>
        <begin position="1615"/>
        <end position="1636"/>
    </location>
</feature>
<feature type="domain" description="C2H2-type" evidence="8">
    <location>
        <begin position="2706"/>
        <end position="2727"/>
    </location>
</feature>
<feature type="region of interest" description="Disordered" evidence="7">
    <location>
        <begin position="1133"/>
        <end position="1253"/>
    </location>
</feature>